<dbReference type="InterPro" id="IPR011701">
    <property type="entry name" value="MFS"/>
</dbReference>
<dbReference type="AlphaFoldDB" id="A0A939MR66"/>
<feature type="domain" description="Major facilitator superfamily (MFS) profile" evidence="7">
    <location>
        <begin position="16"/>
        <end position="397"/>
    </location>
</feature>
<dbReference type="InterPro" id="IPR050189">
    <property type="entry name" value="MFS_Efflux_Transporters"/>
</dbReference>
<dbReference type="SUPFAM" id="SSF103473">
    <property type="entry name" value="MFS general substrate transporter"/>
    <property type="match status" value="1"/>
</dbReference>
<feature type="transmembrane region" description="Helical" evidence="6">
    <location>
        <begin position="179"/>
        <end position="200"/>
    </location>
</feature>
<evidence type="ECO:0000256" key="4">
    <source>
        <dbReference type="ARBA" id="ARBA00022989"/>
    </source>
</evidence>
<reference evidence="8" key="1">
    <citation type="submission" date="2021-03" db="EMBL/GenBank/DDBJ databases">
        <title>Leucobacter chromiisoli sp. nov., isolated from chromium-containing soil of chemical plant.</title>
        <authorList>
            <person name="Xu Z."/>
        </authorList>
    </citation>
    <scope>NUCLEOTIDE SEQUENCE</scope>
    <source>
        <strain evidence="8">S27</strain>
    </source>
</reference>
<comment type="subcellular location">
    <subcellularLocation>
        <location evidence="1">Cell membrane</location>
        <topology evidence="1">Multi-pass membrane protein</topology>
    </subcellularLocation>
</comment>
<feature type="transmembrane region" description="Helical" evidence="6">
    <location>
        <begin position="375"/>
        <end position="393"/>
    </location>
</feature>
<evidence type="ECO:0000256" key="2">
    <source>
        <dbReference type="ARBA" id="ARBA00022475"/>
    </source>
</evidence>
<feature type="transmembrane region" description="Helical" evidence="6">
    <location>
        <begin position="90"/>
        <end position="108"/>
    </location>
</feature>
<evidence type="ECO:0000256" key="6">
    <source>
        <dbReference type="SAM" id="Phobius"/>
    </source>
</evidence>
<feature type="transmembrane region" description="Helical" evidence="6">
    <location>
        <begin position="58"/>
        <end position="83"/>
    </location>
</feature>
<feature type="transmembrane region" description="Helical" evidence="6">
    <location>
        <begin position="150"/>
        <end position="173"/>
    </location>
</feature>
<protein>
    <submittedName>
        <fullName evidence="8">MFS transporter</fullName>
    </submittedName>
</protein>
<dbReference type="PANTHER" id="PTHR43124">
    <property type="entry name" value="PURINE EFFLUX PUMP PBUE"/>
    <property type="match status" value="1"/>
</dbReference>
<accession>A0A939MR66</accession>
<keyword evidence="9" id="KW-1185">Reference proteome</keyword>
<name>A0A939MR66_9MICO</name>
<dbReference type="PANTHER" id="PTHR43124:SF3">
    <property type="entry name" value="CHLORAMPHENICOL EFFLUX PUMP RV0191"/>
    <property type="match status" value="1"/>
</dbReference>
<evidence type="ECO:0000256" key="3">
    <source>
        <dbReference type="ARBA" id="ARBA00022692"/>
    </source>
</evidence>
<evidence type="ECO:0000256" key="5">
    <source>
        <dbReference type="ARBA" id="ARBA00023136"/>
    </source>
</evidence>
<dbReference type="GO" id="GO:0022857">
    <property type="term" value="F:transmembrane transporter activity"/>
    <property type="evidence" value="ECO:0007669"/>
    <property type="project" value="InterPro"/>
</dbReference>
<gene>
    <name evidence="8" type="ORF">J4H92_06095</name>
</gene>
<feature type="transmembrane region" description="Helical" evidence="6">
    <location>
        <begin position="311"/>
        <end position="335"/>
    </location>
</feature>
<sequence>MNGQGGDAGRARQRALIAALVCGAFGIGVSEFLVMGLLPEIAQDLSPVLYAAHPEAAIAAAGGMASGYALGVVVGMIVTPIVLRRLSERSIVAICAAAMLVLTLLTVLSPNLPVAVVLRFLSALAHASYVGLASLMAARALGSRHHGRGAAIVVGGLTMANVVGVPLLTAFGAVTGWRIALGVCALLFAAPLLALARIAPLAAETAAKHPERSRAGGPWRLVVAIVLVTSLASGAFAITTFVAPISLHAQGPSPVISVAVLMLVFGIGMNLGNFGGGAVADRSAPLTLLLGAAAGAGGALLLLPGGMSGGFAGAGVFLVGVGLGALTPSAQVIYVRLAQRRPRLAASLAPGTINLGSFVGALLGGIGLAGVGAQAVVWVALALFGLGLALQLFRSVTGDRLAAPTSSV</sequence>
<feature type="transmembrane region" description="Helical" evidence="6">
    <location>
        <begin position="221"/>
        <end position="243"/>
    </location>
</feature>
<keyword evidence="3 6" id="KW-0812">Transmembrane</keyword>
<keyword evidence="4 6" id="KW-1133">Transmembrane helix</keyword>
<comment type="caution">
    <text evidence="8">The sequence shown here is derived from an EMBL/GenBank/DDBJ whole genome shotgun (WGS) entry which is preliminary data.</text>
</comment>
<dbReference type="GO" id="GO:0005886">
    <property type="term" value="C:plasma membrane"/>
    <property type="evidence" value="ECO:0007669"/>
    <property type="project" value="UniProtKB-SubCell"/>
</dbReference>
<dbReference type="InterPro" id="IPR020846">
    <property type="entry name" value="MFS_dom"/>
</dbReference>
<dbReference type="Proteomes" id="UP000664382">
    <property type="component" value="Unassembled WGS sequence"/>
</dbReference>
<feature type="transmembrane region" description="Helical" evidence="6">
    <location>
        <begin position="255"/>
        <end position="274"/>
    </location>
</feature>
<feature type="transmembrane region" description="Helical" evidence="6">
    <location>
        <begin position="15"/>
        <end position="38"/>
    </location>
</feature>
<feature type="transmembrane region" description="Helical" evidence="6">
    <location>
        <begin position="347"/>
        <end position="369"/>
    </location>
</feature>
<evidence type="ECO:0000313" key="9">
    <source>
        <dbReference type="Proteomes" id="UP000664382"/>
    </source>
</evidence>
<organism evidence="8 9">
    <name type="scientific">Leucobacter weissii</name>
    <dbReference type="NCBI Taxonomy" id="1983706"/>
    <lineage>
        <taxon>Bacteria</taxon>
        <taxon>Bacillati</taxon>
        <taxon>Actinomycetota</taxon>
        <taxon>Actinomycetes</taxon>
        <taxon>Micrococcales</taxon>
        <taxon>Microbacteriaceae</taxon>
        <taxon>Leucobacter</taxon>
    </lineage>
</organism>
<feature type="transmembrane region" description="Helical" evidence="6">
    <location>
        <begin position="286"/>
        <end position="305"/>
    </location>
</feature>
<keyword evidence="2" id="KW-1003">Cell membrane</keyword>
<keyword evidence="5 6" id="KW-0472">Membrane</keyword>
<evidence type="ECO:0000256" key="1">
    <source>
        <dbReference type="ARBA" id="ARBA00004651"/>
    </source>
</evidence>
<feature type="transmembrane region" description="Helical" evidence="6">
    <location>
        <begin position="114"/>
        <end position="138"/>
    </location>
</feature>
<dbReference type="EMBL" id="JAGDYM010000005">
    <property type="protein sequence ID" value="MBO1901519.1"/>
    <property type="molecule type" value="Genomic_DNA"/>
</dbReference>
<dbReference type="InterPro" id="IPR036259">
    <property type="entry name" value="MFS_trans_sf"/>
</dbReference>
<evidence type="ECO:0000313" key="8">
    <source>
        <dbReference type="EMBL" id="MBO1901519.1"/>
    </source>
</evidence>
<dbReference type="Gene3D" id="1.20.1250.20">
    <property type="entry name" value="MFS general substrate transporter like domains"/>
    <property type="match status" value="2"/>
</dbReference>
<evidence type="ECO:0000259" key="7">
    <source>
        <dbReference type="PROSITE" id="PS50850"/>
    </source>
</evidence>
<proteinExistence type="predicted"/>
<dbReference type="PROSITE" id="PS50850">
    <property type="entry name" value="MFS"/>
    <property type="match status" value="1"/>
</dbReference>
<dbReference type="Pfam" id="PF07690">
    <property type="entry name" value="MFS_1"/>
    <property type="match status" value="1"/>
</dbReference>